<keyword evidence="1" id="KW-0175">Coiled coil</keyword>
<evidence type="ECO:0000256" key="1">
    <source>
        <dbReference type="SAM" id="Coils"/>
    </source>
</evidence>
<accession>A0ABD4TJ43</accession>
<comment type="caution">
    <text evidence="3">The sequence shown here is derived from an EMBL/GenBank/DDBJ whole genome shotgun (WGS) entry which is preliminary data.</text>
</comment>
<gene>
    <name evidence="3" type="ORF">FTO68_02460</name>
</gene>
<dbReference type="EMBL" id="VOTZ01000003">
    <property type="protein sequence ID" value="MCQ1537850.1"/>
    <property type="molecule type" value="Genomic_DNA"/>
</dbReference>
<dbReference type="Proteomes" id="UP001524383">
    <property type="component" value="Unassembled WGS sequence"/>
</dbReference>
<dbReference type="AlphaFoldDB" id="A0ABD4TJ43"/>
<feature type="region of interest" description="Disordered" evidence="2">
    <location>
        <begin position="22"/>
        <end position="56"/>
    </location>
</feature>
<sequence>MESLASEKMAYQLTGLMPQMTKKTTVRHSETEMIGVRPETSCRSQPSSSAGNGYSLPPQKGRYRVTFSLIPALAEPIEHYRKNGGNPSALASRLLSLYFEGGIRVDDEYARFSFLEAKIEEEQAELNRLSALVVSAQKRKEEQMRKEAAIQEEQRTLIRAEFADATDNPHGWRTDLRIDGFDPDAVIRSRAQSLSDRLVVPVSGVLGMIAEEVPGLLRVKGDGAGMGLTLETGIEKKGGVI</sequence>
<dbReference type="RefSeq" id="WP_255331779.1">
    <property type="nucleotide sequence ID" value="NZ_VOTZ01000003.1"/>
</dbReference>
<feature type="compositionally biased region" description="Polar residues" evidence="2">
    <location>
        <begin position="41"/>
        <end position="52"/>
    </location>
</feature>
<proteinExistence type="predicted"/>
<evidence type="ECO:0000313" key="3">
    <source>
        <dbReference type="EMBL" id="MCQ1537850.1"/>
    </source>
</evidence>
<protein>
    <submittedName>
        <fullName evidence="3">Uncharacterized protein</fullName>
    </submittedName>
</protein>
<reference evidence="3 4" key="1">
    <citation type="submission" date="2019-08" db="EMBL/GenBank/DDBJ databases">
        <authorList>
            <person name="Chen S.-C."/>
            <person name="Lai M.-C."/>
            <person name="You Y.-T."/>
        </authorList>
    </citation>
    <scope>NUCLEOTIDE SEQUENCE [LARGE SCALE GENOMIC DNA]</scope>
    <source>
        <strain evidence="3 4">P2F9704a</strain>
    </source>
</reference>
<keyword evidence="4" id="KW-1185">Reference proteome</keyword>
<organism evidence="3 4">
    <name type="scientific">Methanocalculus taiwanensis</name>
    <dbReference type="NCBI Taxonomy" id="106207"/>
    <lineage>
        <taxon>Archaea</taxon>
        <taxon>Methanobacteriati</taxon>
        <taxon>Methanobacteriota</taxon>
        <taxon>Stenosarchaea group</taxon>
        <taxon>Methanomicrobia</taxon>
        <taxon>Methanomicrobiales</taxon>
        <taxon>Methanocalculaceae</taxon>
        <taxon>Methanocalculus</taxon>
    </lineage>
</organism>
<name>A0ABD4TJ43_9EURY</name>
<feature type="coiled-coil region" evidence="1">
    <location>
        <begin position="105"/>
        <end position="154"/>
    </location>
</feature>
<evidence type="ECO:0000313" key="4">
    <source>
        <dbReference type="Proteomes" id="UP001524383"/>
    </source>
</evidence>
<evidence type="ECO:0000256" key="2">
    <source>
        <dbReference type="SAM" id="MobiDB-lite"/>
    </source>
</evidence>